<dbReference type="Pfam" id="PF03225">
    <property type="entry name" value="Viral_Hsp90"/>
    <property type="match status" value="1"/>
</dbReference>
<protein>
    <submittedName>
        <fullName evidence="1">p55</fullName>
    </submittedName>
</protein>
<organism evidence="1">
    <name type="scientific">Closteroviridae sp</name>
    <dbReference type="NCBI Taxonomy" id="2767537"/>
    <lineage>
        <taxon>Viruses</taxon>
        <taxon>Riboviria</taxon>
        <taxon>Orthornavirae</taxon>
        <taxon>Kitrinoviricota</taxon>
        <taxon>Alsuviricetes</taxon>
        <taxon>Martellivirales</taxon>
        <taxon>Closteroviridae</taxon>
    </lineage>
</organism>
<name>A0A7U3VDC7_9CLOS</name>
<dbReference type="EMBL" id="MT321302">
    <property type="protein sequence ID" value="QOE55612.1"/>
    <property type="molecule type" value="Genomic_RNA"/>
</dbReference>
<proteinExistence type="predicted"/>
<evidence type="ECO:0000313" key="1">
    <source>
        <dbReference type="EMBL" id="QOE55612.1"/>
    </source>
</evidence>
<dbReference type="InterPro" id="IPR004909">
    <property type="entry name" value="Vir_Hsp90"/>
</dbReference>
<reference evidence="1" key="1">
    <citation type="submission" date="2020-04" db="EMBL/GenBank/DDBJ databases">
        <title>A new closterovirus infecting peony.</title>
        <authorList>
            <person name="Li Y."/>
        </authorList>
    </citation>
    <scope>NUCLEOTIDE SEQUENCE</scope>
    <source>
        <strain evidence="1">BJ</strain>
    </source>
</reference>
<accession>A0A7U3VDC7</accession>
<sequence>MDGLTWLLGTTKHEPYLSEAREVISSAGGVLVASKYTVGLSGSDIITKTGYGRLSGEESVMIGVFIALGGPYNVVMGDEEAYNLILNYHSRKGEREPWVNKKLDEVVDAYSDLTPRVTRVARSLSFVVNEAWLRVAKAVSQFLNRELSEADFVGAGTIPVVRVSTEKKEKPEVTDVFPRFFTSFVDEYAEVVDASSSESFIVSLGSLKEHVDIVKMVVNFGEAKPNLQAFTAWIGLLLMRYRPSSLLFESRIVWYNKVSADLKRIIEKYYNKTAEIRRDEIITATPILKGDRIHELTKYMVTILKETYLPRSDEMCIEKVIGTAVNATLDTNKDVLYTFTDTLCVILIYLSIYGTSPLRISPPQSNLSVTINGKRINVNFSGFLRCMSRLTSETGGKLNLMRLFARKCSSLTYLLRSKGGIKQEFWTDVILRDTVMSFDTANTIQLKYVPKGSLRDFEEIRKKIERSGPSRGQTLDRIVPCR</sequence>